<evidence type="ECO:0000313" key="3">
    <source>
        <dbReference type="Proteomes" id="UP001148614"/>
    </source>
</evidence>
<reference evidence="2" key="1">
    <citation type="submission" date="2022-07" db="EMBL/GenBank/DDBJ databases">
        <title>Genome Sequence of Xylaria arbuscula.</title>
        <authorList>
            <person name="Buettner E."/>
        </authorList>
    </citation>
    <scope>NUCLEOTIDE SEQUENCE</scope>
    <source>
        <strain evidence="2">VT107</strain>
    </source>
</reference>
<comment type="caution">
    <text evidence="2">The sequence shown here is derived from an EMBL/GenBank/DDBJ whole genome shotgun (WGS) entry which is preliminary data.</text>
</comment>
<accession>A0A9W8NLK1</accession>
<feature type="compositionally biased region" description="Basic and acidic residues" evidence="1">
    <location>
        <begin position="115"/>
        <end position="134"/>
    </location>
</feature>
<evidence type="ECO:0000313" key="2">
    <source>
        <dbReference type="EMBL" id="KAJ3579406.1"/>
    </source>
</evidence>
<keyword evidence="3" id="KW-1185">Reference proteome</keyword>
<gene>
    <name evidence="2" type="ORF">NPX13_g1159</name>
</gene>
<dbReference type="Proteomes" id="UP001148614">
    <property type="component" value="Unassembled WGS sequence"/>
</dbReference>
<protein>
    <submittedName>
        <fullName evidence="2">Uncharacterized protein</fullName>
    </submittedName>
</protein>
<dbReference type="AlphaFoldDB" id="A0A9W8NLK1"/>
<organism evidence="2 3">
    <name type="scientific">Xylaria arbuscula</name>
    <dbReference type="NCBI Taxonomy" id="114810"/>
    <lineage>
        <taxon>Eukaryota</taxon>
        <taxon>Fungi</taxon>
        <taxon>Dikarya</taxon>
        <taxon>Ascomycota</taxon>
        <taxon>Pezizomycotina</taxon>
        <taxon>Sordariomycetes</taxon>
        <taxon>Xylariomycetidae</taxon>
        <taxon>Xylariales</taxon>
        <taxon>Xylariaceae</taxon>
        <taxon>Xylaria</taxon>
    </lineage>
</organism>
<feature type="region of interest" description="Disordered" evidence="1">
    <location>
        <begin position="101"/>
        <end position="134"/>
    </location>
</feature>
<dbReference type="EMBL" id="JANPWZ010000099">
    <property type="protein sequence ID" value="KAJ3579406.1"/>
    <property type="molecule type" value="Genomic_DNA"/>
</dbReference>
<evidence type="ECO:0000256" key="1">
    <source>
        <dbReference type="SAM" id="MobiDB-lite"/>
    </source>
</evidence>
<sequence length="134" mass="14790">MVSYAALSPVQVHQVSKDIEQIREPRRSTTEKCGNHQVRTLMLLVVTVGVDTMQSWVACGVEELTTAIAPTFVVFDVATDALVTFVETISPAVGDFGIKPVEGRGLGKGRQRNGQRREKSDGEECKLHFEMSRK</sequence>
<proteinExistence type="predicted"/>
<name>A0A9W8NLK1_9PEZI</name>